<comment type="subcellular location">
    <subcellularLocation>
        <location evidence="10">Cell inner membrane</location>
    </subcellularLocation>
    <subcellularLocation>
        <location evidence="2">Cell membrane</location>
        <topology evidence="2">Single-pass membrane protein</topology>
    </subcellularLocation>
</comment>
<evidence type="ECO:0000313" key="13">
    <source>
        <dbReference type="Proteomes" id="UP001156921"/>
    </source>
</evidence>
<keyword evidence="12" id="KW-0282">Flagellum</keyword>
<accession>A0ABQ6BEU7</accession>
<dbReference type="EMBL" id="BSOY01000005">
    <property type="protein sequence ID" value="GLS00458.1"/>
    <property type="molecule type" value="Genomic_DNA"/>
</dbReference>
<evidence type="ECO:0000256" key="8">
    <source>
        <dbReference type="ARBA" id="ARBA00022989"/>
    </source>
</evidence>
<dbReference type="PANTHER" id="PTHR35091">
    <property type="entry name" value="FLAGELLAR PROTEIN FLIL"/>
    <property type="match status" value="1"/>
</dbReference>
<reference evidence="13" key="1">
    <citation type="journal article" date="2019" name="Int. J. Syst. Evol. Microbiol.">
        <title>The Global Catalogue of Microorganisms (GCM) 10K type strain sequencing project: providing services to taxonomists for standard genome sequencing and annotation.</title>
        <authorList>
            <consortium name="The Broad Institute Genomics Platform"/>
            <consortium name="The Broad Institute Genome Sequencing Center for Infectious Disease"/>
            <person name="Wu L."/>
            <person name="Ma J."/>
        </authorList>
    </citation>
    <scope>NUCLEOTIDE SEQUENCE [LARGE SCALE GENOMIC DNA]</scope>
    <source>
        <strain evidence="13">NBRC 110107</strain>
    </source>
</reference>
<dbReference type="Proteomes" id="UP001156921">
    <property type="component" value="Unassembled WGS sequence"/>
</dbReference>
<evidence type="ECO:0000256" key="5">
    <source>
        <dbReference type="ARBA" id="ARBA00022500"/>
    </source>
</evidence>
<evidence type="ECO:0000256" key="4">
    <source>
        <dbReference type="ARBA" id="ARBA00022475"/>
    </source>
</evidence>
<proteinExistence type="inferred from homology"/>
<evidence type="ECO:0000256" key="10">
    <source>
        <dbReference type="RuleBase" id="RU364125"/>
    </source>
</evidence>
<dbReference type="PANTHER" id="PTHR35091:SF2">
    <property type="entry name" value="FLAGELLAR PROTEIN FLIL"/>
    <property type="match status" value="1"/>
</dbReference>
<evidence type="ECO:0000256" key="9">
    <source>
        <dbReference type="ARBA" id="ARBA00023136"/>
    </source>
</evidence>
<feature type="region of interest" description="Disordered" evidence="11">
    <location>
        <begin position="85"/>
        <end position="121"/>
    </location>
</feature>
<keyword evidence="4" id="KW-1003">Cell membrane</keyword>
<evidence type="ECO:0000256" key="2">
    <source>
        <dbReference type="ARBA" id="ARBA00004162"/>
    </source>
</evidence>
<feature type="compositionally biased region" description="Basic and acidic residues" evidence="11">
    <location>
        <begin position="86"/>
        <end position="105"/>
    </location>
</feature>
<evidence type="ECO:0000256" key="3">
    <source>
        <dbReference type="ARBA" id="ARBA00008281"/>
    </source>
</evidence>
<keyword evidence="8 10" id="KW-1133">Transmembrane helix</keyword>
<dbReference type="InterPro" id="IPR005503">
    <property type="entry name" value="FliL"/>
</dbReference>
<organism evidence="12 13">
    <name type="scientific">Brevundimonas denitrificans</name>
    <dbReference type="NCBI Taxonomy" id="1443434"/>
    <lineage>
        <taxon>Bacteria</taxon>
        <taxon>Pseudomonadati</taxon>
        <taxon>Pseudomonadota</taxon>
        <taxon>Alphaproteobacteria</taxon>
        <taxon>Caulobacterales</taxon>
        <taxon>Caulobacteraceae</taxon>
        <taxon>Brevundimonas</taxon>
    </lineage>
</organism>
<keyword evidence="6 10" id="KW-0812">Transmembrane</keyword>
<comment type="similarity">
    <text evidence="3 10">Belongs to the FliL family.</text>
</comment>
<keyword evidence="10" id="KW-0997">Cell inner membrane</keyword>
<comment type="function">
    <text evidence="1 10">Controls the rotational direction of flagella during chemotaxis.</text>
</comment>
<evidence type="ECO:0000256" key="1">
    <source>
        <dbReference type="ARBA" id="ARBA00002254"/>
    </source>
</evidence>
<keyword evidence="5 10" id="KW-0145">Chemotaxis</keyword>
<sequence length="229" mass="23922">MGREIPGAWSMFKFGKKKGAKEGGDEAANLPAVADASGAEGEDGAAPKKKKIPLLFVVIPAAVLVLGGGGGAAFFMMQPKAASAEEGDHGAEKKGGHDKKAEKKGGGHGAPADGPADASLGVIAEGPDGVTFFTLPDMVVNIQAPDGRPTFLKLKLTLETRDAHVAEQLQAEMPRMQDMFQGFLRELRPEDLAGSAGSFQLRAEILRRVNLIAAPGKVDAVLIEEMLVQ</sequence>
<keyword evidence="12" id="KW-0966">Cell projection</keyword>
<protein>
    <recommendedName>
        <fullName evidence="10">Flagellar protein FliL</fullName>
    </recommendedName>
</protein>
<keyword evidence="13" id="KW-1185">Reference proteome</keyword>
<keyword evidence="7 10" id="KW-0283">Flagellar rotation</keyword>
<keyword evidence="12" id="KW-0969">Cilium</keyword>
<evidence type="ECO:0000256" key="6">
    <source>
        <dbReference type="ARBA" id="ARBA00022692"/>
    </source>
</evidence>
<comment type="caution">
    <text evidence="12">The sequence shown here is derived from an EMBL/GenBank/DDBJ whole genome shotgun (WGS) entry which is preliminary data.</text>
</comment>
<evidence type="ECO:0000313" key="12">
    <source>
        <dbReference type="EMBL" id="GLS00458.1"/>
    </source>
</evidence>
<gene>
    <name evidence="12" type="primary">fliL</name>
    <name evidence="12" type="ORF">GCM10007859_04640</name>
</gene>
<keyword evidence="9 10" id="KW-0472">Membrane</keyword>
<feature type="transmembrane region" description="Helical" evidence="10">
    <location>
        <begin position="54"/>
        <end position="77"/>
    </location>
</feature>
<name>A0ABQ6BEU7_9CAUL</name>
<evidence type="ECO:0000256" key="11">
    <source>
        <dbReference type="SAM" id="MobiDB-lite"/>
    </source>
</evidence>
<dbReference type="Pfam" id="PF03748">
    <property type="entry name" value="FliL"/>
    <property type="match status" value="1"/>
</dbReference>
<evidence type="ECO:0000256" key="7">
    <source>
        <dbReference type="ARBA" id="ARBA00022779"/>
    </source>
</evidence>